<dbReference type="GeneID" id="63823170"/>
<dbReference type="Pfam" id="PF03525">
    <property type="entry name" value="Meiotic_rec114"/>
    <property type="match status" value="1"/>
</dbReference>
<keyword evidence="2" id="KW-1185">Reference proteome</keyword>
<proteinExistence type="predicted"/>
<dbReference type="RefSeq" id="XP_040768411.1">
    <property type="nucleotide sequence ID" value="XM_040906141.1"/>
</dbReference>
<dbReference type="InParanoid" id="A0A165GQM5"/>
<gene>
    <name evidence="1" type="ORF">LAESUDRAFT_692923</name>
</gene>
<name>A0A165GQM5_9APHY</name>
<organism evidence="1 2">
    <name type="scientific">Laetiporus sulphureus 93-53</name>
    <dbReference type="NCBI Taxonomy" id="1314785"/>
    <lineage>
        <taxon>Eukaryota</taxon>
        <taxon>Fungi</taxon>
        <taxon>Dikarya</taxon>
        <taxon>Basidiomycota</taxon>
        <taxon>Agaricomycotina</taxon>
        <taxon>Agaricomycetes</taxon>
        <taxon>Polyporales</taxon>
        <taxon>Laetiporus</taxon>
    </lineage>
</organism>
<dbReference type="OrthoDB" id="3364736at2759"/>
<reference evidence="1 2" key="1">
    <citation type="journal article" date="2016" name="Mol. Biol. Evol.">
        <title>Comparative Genomics of Early-Diverging Mushroom-Forming Fungi Provides Insights into the Origins of Lignocellulose Decay Capabilities.</title>
        <authorList>
            <person name="Nagy L.G."/>
            <person name="Riley R."/>
            <person name="Tritt A."/>
            <person name="Adam C."/>
            <person name="Daum C."/>
            <person name="Floudas D."/>
            <person name="Sun H."/>
            <person name="Yadav J.S."/>
            <person name="Pangilinan J."/>
            <person name="Larsson K.H."/>
            <person name="Matsuura K."/>
            <person name="Barry K."/>
            <person name="Labutti K."/>
            <person name="Kuo R."/>
            <person name="Ohm R.A."/>
            <person name="Bhattacharya S.S."/>
            <person name="Shirouzu T."/>
            <person name="Yoshinaga Y."/>
            <person name="Martin F.M."/>
            <person name="Grigoriev I.V."/>
            <person name="Hibbett D.S."/>
        </authorList>
    </citation>
    <scope>NUCLEOTIDE SEQUENCE [LARGE SCALE GENOMIC DNA]</scope>
    <source>
        <strain evidence="1 2">93-53</strain>
    </source>
</reference>
<sequence length="370" mass="40170">MSRSTTATTTYTLVKYSRSYGQHNASGENNEQEWQHFTNPVIHLVVDVKKTSKGDLESFRTRILWSLGSGNDSMDIDQREIVFEDLDLLTFSLPASLQQRQITPQGLPLKAVYRDAVIGIRYLHPRHIPSGGTPSYRRFQVTFQAASEASAFIDSIKYICPCKANPVPAPARLMARTATTTQAGSAIRPQPASGLLTLPAPSTTPSSMRIQPPATQVETFNKPGLMSANVSEYPHPQFLPSATALPLDHPTSDPTYSTARLAAAPSSAVAPAINVVLDRNSPMAPPSLSSNVMPPSTPVTDSQAATATNVQQHGLSQDLVTALQETAPLYDLPRADLEALVARVVCEDGFAQLLENIDCMWRVKGFLGRF</sequence>
<evidence type="ECO:0000313" key="1">
    <source>
        <dbReference type="EMBL" id="KZT10671.1"/>
    </source>
</evidence>
<protein>
    <submittedName>
        <fullName evidence="1">Uncharacterized protein</fullName>
    </submittedName>
</protein>
<dbReference type="InterPro" id="IPR004354">
    <property type="entry name" value="Meiotic_Rec114"/>
</dbReference>
<dbReference type="GO" id="GO:0007131">
    <property type="term" value="P:reciprocal meiotic recombination"/>
    <property type="evidence" value="ECO:0007669"/>
    <property type="project" value="InterPro"/>
</dbReference>
<accession>A0A165GQM5</accession>
<dbReference type="Proteomes" id="UP000076871">
    <property type="component" value="Unassembled WGS sequence"/>
</dbReference>
<dbReference type="AlphaFoldDB" id="A0A165GQM5"/>
<dbReference type="EMBL" id="KV427608">
    <property type="protein sequence ID" value="KZT10671.1"/>
    <property type="molecule type" value="Genomic_DNA"/>
</dbReference>
<evidence type="ECO:0000313" key="2">
    <source>
        <dbReference type="Proteomes" id="UP000076871"/>
    </source>
</evidence>